<evidence type="ECO:0000256" key="1">
    <source>
        <dbReference type="ARBA" id="ARBA00022553"/>
    </source>
</evidence>
<feature type="domain" description="Response regulatory" evidence="4">
    <location>
        <begin position="1"/>
        <end position="102"/>
    </location>
</feature>
<protein>
    <recommendedName>
        <fullName evidence="4">Response regulatory domain-containing protein</fullName>
    </recommendedName>
</protein>
<comment type="caution">
    <text evidence="3">Lacks conserved residue(s) required for the propagation of feature annotation.</text>
</comment>
<dbReference type="Gene3D" id="3.40.50.2300">
    <property type="match status" value="1"/>
</dbReference>
<dbReference type="PANTHER" id="PTHR45339:SF1">
    <property type="entry name" value="HYBRID SIGNAL TRANSDUCTION HISTIDINE KINASE J"/>
    <property type="match status" value="1"/>
</dbReference>
<evidence type="ECO:0000256" key="3">
    <source>
        <dbReference type="PROSITE-ProRule" id="PRU00169"/>
    </source>
</evidence>
<dbReference type="SUPFAM" id="SSF52172">
    <property type="entry name" value="CheY-like"/>
    <property type="match status" value="1"/>
</dbReference>
<dbReference type="InterPro" id="IPR011006">
    <property type="entry name" value="CheY-like_superfamily"/>
</dbReference>
<evidence type="ECO:0000259" key="4">
    <source>
        <dbReference type="PROSITE" id="PS50110"/>
    </source>
</evidence>
<dbReference type="AlphaFoldDB" id="A0A8S9HTU5"/>
<dbReference type="PROSITE" id="PS50110">
    <property type="entry name" value="RESPONSE_REGULATORY"/>
    <property type="match status" value="1"/>
</dbReference>
<evidence type="ECO:0000313" key="5">
    <source>
        <dbReference type="EMBL" id="KAF2560392.1"/>
    </source>
</evidence>
<comment type="caution">
    <text evidence="5">The sequence shown here is derived from an EMBL/GenBank/DDBJ whole genome shotgun (WGS) entry which is preliminary data.</text>
</comment>
<evidence type="ECO:0000256" key="2">
    <source>
        <dbReference type="ARBA" id="ARBA00023012"/>
    </source>
</evidence>
<gene>
    <name evidence="5" type="ORF">F2Q70_00018432</name>
</gene>
<proteinExistence type="predicted"/>
<keyword evidence="1" id="KW-0597">Phosphoprotein</keyword>
<dbReference type="InterPro" id="IPR001789">
    <property type="entry name" value="Sig_transdc_resp-reg_receiver"/>
</dbReference>
<reference evidence="5" key="1">
    <citation type="submission" date="2019-12" db="EMBL/GenBank/DDBJ databases">
        <title>Genome sequencing and annotation of Brassica cretica.</title>
        <authorList>
            <person name="Studholme D.J."/>
            <person name="Sarris P.F."/>
        </authorList>
    </citation>
    <scope>NUCLEOTIDE SEQUENCE</scope>
    <source>
        <strain evidence="5">PFS-102/07</strain>
        <tissue evidence="5">Leaf</tissue>
    </source>
</reference>
<dbReference type="GO" id="GO:0000160">
    <property type="term" value="P:phosphorelay signal transduction system"/>
    <property type="evidence" value="ECO:0007669"/>
    <property type="project" value="UniProtKB-KW"/>
</dbReference>
<sequence>MSRTSWSNQERDRILIVCREQVRDRDGLYRDRGFRFGATRQIRMMKKEAKEKTKLEWHLPILAMTADVIHATYEECLKSGMDGYVSKPFEEENLYKSVAKSFKANPISDSSCSQS</sequence>
<keyword evidence="2" id="KW-0902">Two-component regulatory system</keyword>
<dbReference type="PANTHER" id="PTHR45339">
    <property type="entry name" value="HYBRID SIGNAL TRANSDUCTION HISTIDINE KINASE J"/>
    <property type="match status" value="1"/>
</dbReference>
<dbReference type="EMBL" id="QGKY02001250">
    <property type="protein sequence ID" value="KAF2560392.1"/>
    <property type="molecule type" value="Genomic_DNA"/>
</dbReference>
<organism evidence="5">
    <name type="scientific">Brassica cretica</name>
    <name type="common">Mustard</name>
    <dbReference type="NCBI Taxonomy" id="69181"/>
    <lineage>
        <taxon>Eukaryota</taxon>
        <taxon>Viridiplantae</taxon>
        <taxon>Streptophyta</taxon>
        <taxon>Embryophyta</taxon>
        <taxon>Tracheophyta</taxon>
        <taxon>Spermatophyta</taxon>
        <taxon>Magnoliopsida</taxon>
        <taxon>eudicotyledons</taxon>
        <taxon>Gunneridae</taxon>
        <taxon>Pentapetalae</taxon>
        <taxon>rosids</taxon>
        <taxon>malvids</taxon>
        <taxon>Brassicales</taxon>
        <taxon>Brassicaceae</taxon>
        <taxon>Brassiceae</taxon>
        <taxon>Brassica</taxon>
    </lineage>
</organism>
<accession>A0A8S9HTU5</accession>
<name>A0A8S9HTU5_BRACR</name>